<feature type="domain" description="Glycosyl transferase family 1" evidence="2">
    <location>
        <begin position="218"/>
        <end position="385"/>
    </location>
</feature>
<protein>
    <submittedName>
        <fullName evidence="4">Glycosyl transferase, group 1 family protein, putative</fullName>
    </submittedName>
</protein>
<dbReference type="CDD" id="cd03794">
    <property type="entry name" value="GT4_WbuB-like"/>
    <property type="match status" value="1"/>
</dbReference>
<dbReference type="STRING" id="329726.AM1_0387"/>
<dbReference type="InterPro" id="IPR028098">
    <property type="entry name" value="Glyco_trans_4-like_N"/>
</dbReference>
<evidence type="ECO:0000259" key="3">
    <source>
        <dbReference type="Pfam" id="PF13579"/>
    </source>
</evidence>
<gene>
    <name evidence="4" type="ordered locus">AM1_0387</name>
</gene>
<dbReference type="SUPFAM" id="SSF53756">
    <property type="entry name" value="UDP-Glycosyltransferase/glycogen phosphorylase"/>
    <property type="match status" value="1"/>
</dbReference>
<dbReference type="Gene3D" id="3.40.50.2000">
    <property type="entry name" value="Glycogen Phosphorylase B"/>
    <property type="match status" value="2"/>
</dbReference>
<keyword evidence="4" id="KW-0808">Transferase</keyword>
<dbReference type="AlphaFoldDB" id="B0CA04"/>
<keyword evidence="1" id="KW-0812">Transmembrane</keyword>
<reference evidence="4 5" key="1">
    <citation type="journal article" date="2008" name="Proc. Natl. Acad. Sci. U.S.A.">
        <title>Niche adaptation and genome expansion in the chlorophyll d-producing cyanobacterium Acaryochloris marina.</title>
        <authorList>
            <person name="Swingley W.D."/>
            <person name="Chen M."/>
            <person name="Cheung P.C."/>
            <person name="Conrad A.L."/>
            <person name="Dejesa L.C."/>
            <person name="Hao J."/>
            <person name="Honchak B.M."/>
            <person name="Karbach L.E."/>
            <person name="Kurdoglu A."/>
            <person name="Lahiri S."/>
            <person name="Mastrian S.D."/>
            <person name="Miyashita H."/>
            <person name="Page L."/>
            <person name="Ramakrishna P."/>
            <person name="Satoh S."/>
            <person name="Sattley W.M."/>
            <person name="Shimada Y."/>
            <person name="Taylor H.L."/>
            <person name="Tomo T."/>
            <person name="Tsuchiya T."/>
            <person name="Wang Z.T."/>
            <person name="Raymond J."/>
            <person name="Mimuro M."/>
            <person name="Blankenship R.E."/>
            <person name="Touchman J.W."/>
        </authorList>
    </citation>
    <scope>NUCLEOTIDE SEQUENCE [LARGE SCALE GENOMIC DNA]</scope>
    <source>
        <strain evidence="5">MBIC 11017</strain>
    </source>
</reference>
<organism evidence="4 5">
    <name type="scientific">Acaryochloris marina (strain MBIC 11017)</name>
    <dbReference type="NCBI Taxonomy" id="329726"/>
    <lineage>
        <taxon>Bacteria</taxon>
        <taxon>Bacillati</taxon>
        <taxon>Cyanobacteriota</taxon>
        <taxon>Cyanophyceae</taxon>
        <taxon>Acaryochloridales</taxon>
        <taxon>Acaryochloridaceae</taxon>
        <taxon>Acaryochloris</taxon>
    </lineage>
</organism>
<dbReference type="NCBIfam" id="NF007640">
    <property type="entry name" value="PRK10307.1"/>
    <property type="match status" value="1"/>
</dbReference>
<dbReference type="InterPro" id="IPR001296">
    <property type="entry name" value="Glyco_trans_1"/>
</dbReference>
<dbReference type="GO" id="GO:0016757">
    <property type="term" value="F:glycosyltransferase activity"/>
    <property type="evidence" value="ECO:0007669"/>
    <property type="project" value="InterPro"/>
</dbReference>
<keyword evidence="5" id="KW-1185">Reference proteome</keyword>
<dbReference type="eggNOG" id="COG0438">
    <property type="taxonomic scope" value="Bacteria"/>
</dbReference>
<evidence type="ECO:0000259" key="2">
    <source>
        <dbReference type="Pfam" id="PF00534"/>
    </source>
</evidence>
<keyword evidence="1" id="KW-1133">Transmembrane helix</keyword>
<evidence type="ECO:0000313" key="4">
    <source>
        <dbReference type="EMBL" id="ABW25444.1"/>
    </source>
</evidence>
<feature type="domain" description="Glycosyltransferase subfamily 4-like N-terminal" evidence="3">
    <location>
        <begin position="13"/>
        <end position="205"/>
    </location>
</feature>
<sequence length="428" mass="48054">MIYSLNYFPELIGIGKYNTEMANWLVNEGYDVDVVCAPPYYPSWELSPGFSGWRYSCNHYGLVSVHRCPVWLPKKLSGINRILHLFSFAISSAIQFIWLIFKKKISGVESIIFLVEPPIFCLPAVLIASKIFQFKVWLHVQDFEIDAGFSLGLLPSFPRLTVLVGSIENWLMQKVQVVSTISAQMSLRLYQKGVKLDKCVYFPNWVDCNAIHPINETNEYRAQLGISEDKIVCLYSGNLGAKQGISILIEAARILECTEKIVFVIAGQGPMKRVLVEQARCLSNIYFLDLQPSERFNALLNMADIHLLPQASGVGDLVLPSKLKAMLASGRPVIATAYPGTQVFNIVQTCGVAVPPEEVQELTKAIADLANHHQKRQKLGSEGRKYALSHWDREQVLSQFESKLRKLIFTGKLVNQDLDSEAQKTITA</sequence>
<dbReference type="KEGG" id="amr:AM1_0387"/>
<dbReference type="Pfam" id="PF00534">
    <property type="entry name" value="Glycos_transf_1"/>
    <property type="match status" value="1"/>
</dbReference>
<keyword evidence="1" id="KW-0472">Membrane</keyword>
<name>B0CA04_ACAM1</name>
<proteinExistence type="predicted"/>
<dbReference type="PANTHER" id="PTHR12526">
    <property type="entry name" value="GLYCOSYLTRANSFERASE"/>
    <property type="match status" value="1"/>
</dbReference>
<accession>B0CA04</accession>
<evidence type="ECO:0000256" key="1">
    <source>
        <dbReference type="SAM" id="Phobius"/>
    </source>
</evidence>
<feature type="transmembrane region" description="Helical" evidence="1">
    <location>
        <begin position="82"/>
        <end position="101"/>
    </location>
</feature>
<feature type="transmembrane region" description="Helical" evidence="1">
    <location>
        <begin position="107"/>
        <end position="128"/>
    </location>
</feature>
<dbReference type="Pfam" id="PF13579">
    <property type="entry name" value="Glyco_trans_4_4"/>
    <property type="match status" value="1"/>
</dbReference>
<dbReference type="HOGENOM" id="CLU_009583_11_5_3"/>
<dbReference type="EMBL" id="CP000828">
    <property type="protein sequence ID" value="ABW25444.1"/>
    <property type="molecule type" value="Genomic_DNA"/>
</dbReference>
<dbReference type="Proteomes" id="UP000000268">
    <property type="component" value="Chromosome"/>
</dbReference>
<evidence type="ECO:0000313" key="5">
    <source>
        <dbReference type="Proteomes" id="UP000000268"/>
    </source>
</evidence>
<dbReference type="CAZy" id="GT4">
    <property type="family name" value="Glycosyltransferase Family 4"/>
</dbReference>
<dbReference type="PANTHER" id="PTHR12526:SF633">
    <property type="entry name" value="COLANIC ACID BIOSYNTHESIS GLYCOSYL TRANSFERASE WCAI-RELATED"/>
    <property type="match status" value="1"/>
</dbReference>